<dbReference type="FunCoup" id="A0A140L7L2">
    <property type="interactions" value="261"/>
</dbReference>
<dbReference type="InterPro" id="IPR050129">
    <property type="entry name" value="Zn_alcohol_dh"/>
</dbReference>
<dbReference type="InterPro" id="IPR013154">
    <property type="entry name" value="ADH-like_N"/>
</dbReference>
<name>A0A140L7L2_9FIRM</name>
<reference evidence="6 7" key="1">
    <citation type="submission" date="2015-12" db="EMBL/GenBank/DDBJ databases">
        <title>Draft genome sequnece of Fervidicola ferrireducens strain Y170.</title>
        <authorList>
            <person name="Patel B.K."/>
        </authorList>
    </citation>
    <scope>NUCLEOTIDE SEQUENCE [LARGE SCALE GENOMIC DNA]</scope>
    <source>
        <strain evidence="6 7">Y170</strain>
    </source>
</reference>
<proteinExistence type="inferred from homology"/>
<evidence type="ECO:0000313" key="7">
    <source>
        <dbReference type="Proteomes" id="UP000070427"/>
    </source>
</evidence>
<dbReference type="PANTHER" id="PTHR43401">
    <property type="entry name" value="L-THREONINE 3-DEHYDROGENASE"/>
    <property type="match status" value="1"/>
</dbReference>
<evidence type="ECO:0000256" key="1">
    <source>
        <dbReference type="ARBA" id="ARBA00022723"/>
    </source>
</evidence>
<keyword evidence="3 6" id="KW-0560">Oxidoreductase</keyword>
<keyword evidence="7" id="KW-1185">Reference proteome</keyword>
<protein>
    <submittedName>
        <fullName evidence="6">D-arabitol-phosphate dehydrogenase</fullName>
        <ecNumber evidence="6">1.1.1.301</ecNumber>
    </submittedName>
</protein>
<dbReference type="SUPFAM" id="SSF50129">
    <property type="entry name" value="GroES-like"/>
    <property type="match status" value="1"/>
</dbReference>
<gene>
    <name evidence="6" type="ORF">AN618_15680</name>
</gene>
<dbReference type="InParanoid" id="A0A140L7L2"/>
<dbReference type="SMART" id="SM00829">
    <property type="entry name" value="PKS_ER"/>
    <property type="match status" value="1"/>
</dbReference>
<evidence type="ECO:0000256" key="4">
    <source>
        <dbReference type="RuleBase" id="RU361277"/>
    </source>
</evidence>
<dbReference type="EMBL" id="LOED01000019">
    <property type="protein sequence ID" value="KXG76537.1"/>
    <property type="molecule type" value="Genomic_DNA"/>
</dbReference>
<dbReference type="PANTHER" id="PTHR43401:SF2">
    <property type="entry name" value="L-THREONINE 3-DEHYDROGENASE"/>
    <property type="match status" value="1"/>
</dbReference>
<dbReference type="PROSITE" id="PS00059">
    <property type="entry name" value="ADH_ZINC"/>
    <property type="match status" value="1"/>
</dbReference>
<keyword evidence="2 4" id="KW-0862">Zinc</keyword>
<dbReference type="InterPro" id="IPR002328">
    <property type="entry name" value="ADH_Zn_CS"/>
</dbReference>
<dbReference type="InterPro" id="IPR011032">
    <property type="entry name" value="GroES-like_sf"/>
</dbReference>
<dbReference type="AlphaFoldDB" id="A0A140L7L2"/>
<dbReference type="EC" id="1.1.1.301" evidence="6"/>
<dbReference type="Gene3D" id="3.40.50.720">
    <property type="entry name" value="NAD(P)-binding Rossmann-like Domain"/>
    <property type="match status" value="1"/>
</dbReference>
<comment type="cofactor">
    <cofactor evidence="4">
        <name>Zn(2+)</name>
        <dbReference type="ChEBI" id="CHEBI:29105"/>
    </cofactor>
</comment>
<dbReference type="InterPro" id="IPR020843">
    <property type="entry name" value="ER"/>
</dbReference>
<evidence type="ECO:0000259" key="5">
    <source>
        <dbReference type="SMART" id="SM00829"/>
    </source>
</evidence>
<dbReference type="Proteomes" id="UP000070427">
    <property type="component" value="Unassembled WGS sequence"/>
</dbReference>
<dbReference type="Gene3D" id="3.90.180.10">
    <property type="entry name" value="Medium-chain alcohol dehydrogenases, catalytic domain"/>
    <property type="match status" value="1"/>
</dbReference>
<sequence>MKALVYMGPYDIRYMDVETPEPKENEVLIKVKAVSICGSDLTGYKGESTMRVPPLIMGHEFSGEIAKLGEKVEGLKVGDRVIVETNLYCGYCADCKAGFSNVCDNRKIIGTTMKAGSYNGAMAEYVVAPAEKVMLLPDNVSFNAAALTEPLAISLRATKHAGDLNDKIVAVYGAGPIGLLTIQCVKFFGARRIIAMDIIKDRLEMAKKCGATDVIDSKEEMIKFAREVTEGVGVDVVFDAVGVTDTVNGSVEIVRNGGKVVWIGLGAAKVEFDYKKAVCKEITFYSSYMYTTEMREGLEMIKTGRMNVEQIITGIYHMSEGPRIFEELASRKSKDVKVILYND</sequence>
<dbReference type="STRING" id="520764.AN618_15680"/>
<dbReference type="Pfam" id="PF08240">
    <property type="entry name" value="ADH_N"/>
    <property type="match status" value="1"/>
</dbReference>
<dbReference type="InterPro" id="IPR013149">
    <property type="entry name" value="ADH-like_C"/>
</dbReference>
<dbReference type="Pfam" id="PF00107">
    <property type="entry name" value="ADH_zinc_N"/>
    <property type="match status" value="1"/>
</dbReference>
<organism evidence="6 7">
    <name type="scientific">Fervidicola ferrireducens</name>
    <dbReference type="NCBI Taxonomy" id="520764"/>
    <lineage>
        <taxon>Bacteria</taxon>
        <taxon>Bacillati</taxon>
        <taxon>Bacillota</taxon>
        <taxon>Clostridia</taxon>
        <taxon>Thermosediminibacterales</taxon>
        <taxon>Thermosediminibacteraceae</taxon>
        <taxon>Fervidicola</taxon>
    </lineage>
</organism>
<dbReference type="GO" id="GO:0008270">
    <property type="term" value="F:zinc ion binding"/>
    <property type="evidence" value="ECO:0007669"/>
    <property type="project" value="InterPro"/>
</dbReference>
<accession>A0A140L7L2</accession>
<evidence type="ECO:0000256" key="3">
    <source>
        <dbReference type="ARBA" id="ARBA00023002"/>
    </source>
</evidence>
<evidence type="ECO:0000313" key="6">
    <source>
        <dbReference type="EMBL" id="KXG76537.1"/>
    </source>
</evidence>
<comment type="caution">
    <text evidence="6">The sequence shown here is derived from an EMBL/GenBank/DDBJ whole genome shotgun (WGS) entry which is preliminary data.</text>
</comment>
<dbReference type="RefSeq" id="WP_066353680.1">
    <property type="nucleotide sequence ID" value="NZ_LOED01000019.1"/>
</dbReference>
<dbReference type="GO" id="GO:0016491">
    <property type="term" value="F:oxidoreductase activity"/>
    <property type="evidence" value="ECO:0007669"/>
    <property type="project" value="UniProtKB-KW"/>
</dbReference>
<dbReference type="InterPro" id="IPR036291">
    <property type="entry name" value="NAD(P)-bd_dom_sf"/>
</dbReference>
<dbReference type="OrthoDB" id="9777057at2"/>
<comment type="similarity">
    <text evidence="4">Belongs to the zinc-containing alcohol dehydrogenase family.</text>
</comment>
<keyword evidence="1 4" id="KW-0479">Metal-binding</keyword>
<dbReference type="CDD" id="cd08236">
    <property type="entry name" value="sugar_DH"/>
    <property type="match status" value="1"/>
</dbReference>
<evidence type="ECO:0000256" key="2">
    <source>
        <dbReference type="ARBA" id="ARBA00022833"/>
    </source>
</evidence>
<dbReference type="SUPFAM" id="SSF51735">
    <property type="entry name" value="NAD(P)-binding Rossmann-fold domains"/>
    <property type="match status" value="1"/>
</dbReference>
<feature type="domain" description="Enoyl reductase (ER)" evidence="5">
    <location>
        <begin position="8"/>
        <end position="340"/>
    </location>
</feature>